<accession>A0A0S7YC66</accession>
<dbReference type="SMART" id="SM00448">
    <property type="entry name" value="REC"/>
    <property type="match status" value="1"/>
</dbReference>
<dbReference type="EMBL" id="LJNI01000077">
    <property type="protein sequence ID" value="KPJ72389.1"/>
    <property type="molecule type" value="Genomic_DNA"/>
</dbReference>
<evidence type="ECO:0000313" key="4">
    <source>
        <dbReference type="EMBL" id="KPJ72389.1"/>
    </source>
</evidence>
<protein>
    <recommendedName>
        <fullName evidence="3">Response regulatory domain-containing protein</fullName>
    </recommendedName>
</protein>
<feature type="domain" description="Response regulatory" evidence="3">
    <location>
        <begin position="6"/>
        <end position="129"/>
    </location>
</feature>
<dbReference type="InterPro" id="IPR011006">
    <property type="entry name" value="CheY-like_superfamily"/>
</dbReference>
<sequence>MSQQRNILLVDDDADFLTATKIVLEKSGYRVKTCLSAKECIATLKIAKPDLIILDVMMETDHTGFDLCRELKRDIDTKDIPILMLTAVDQKYPLNFTSVAGDESWLPVDAFIDKPVEAKVLLERIKKLLKD</sequence>
<evidence type="ECO:0000256" key="2">
    <source>
        <dbReference type="PROSITE-ProRule" id="PRU00169"/>
    </source>
</evidence>
<name>A0A0S7YC66_UNCT6</name>
<dbReference type="Pfam" id="PF00072">
    <property type="entry name" value="Response_reg"/>
    <property type="match status" value="1"/>
</dbReference>
<dbReference type="Gene3D" id="3.40.50.2300">
    <property type="match status" value="1"/>
</dbReference>
<dbReference type="PANTHER" id="PTHR44591:SF3">
    <property type="entry name" value="RESPONSE REGULATORY DOMAIN-CONTAINING PROTEIN"/>
    <property type="match status" value="1"/>
</dbReference>
<dbReference type="PROSITE" id="PS50110">
    <property type="entry name" value="RESPONSE_REGULATORY"/>
    <property type="match status" value="1"/>
</dbReference>
<dbReference type="InterPro" id="IPR001789">
    <property type="entry name" value="Sig_transdc_resp-reg_receiver"/>
</dbReference>
<dbReference type="AlphaFoldDB" id="A0A0S7YC66"/>
<gene>
    <name evidence="4" type="ORF">AMJ52_06460</name>
</gene>
<evidence type="ECO:0000313" key="5">
    <source>
        <dbReference type="Proteomes" id="UP000051012"/>
    </source>
</evidence>
<dbReference type="SUPFAM" id="SSF52172">
    <property type="entry name" value="CheY-like"/>
    <property type="match status" value="1"/>
</dbReference>
<organism evidence="4 5">
    <name type="scientific">candidate division TA06 bacterium DG_78</name>
    <dbReference type="NCBI Taxonomy" id="1703772"/>
    <lineage>
        <taxon>Bacteria</taxon>
        <taxon>Bacteria division TA06</taxon>
    </lineage>
</organism>
<dbReference type="InterPro" id="IPR050595">
    <property type="entry name" value="Bact_response_regulator"/>
</dbReference>
<proteinExistence type="predicted"/>
<dbReference type="Proteomes" id="UP000051012">
    <property type="component" value="Unassembled WGS sequence"/>
</dbReference>
<dbReference type="PANTHER" id="PTHR44591">
    <property type="entry name" value="STRESS RESPONSE REGULATOR PROTEIN 1"/>
    <property type="match status" value="1"/>
</dbReference>
<feature type="modified residue" description="4-aspartylphosphate" evidence="2">
    <location>
        <position position="55"/>
    </location>
</feature>
<dbReference type="GO" id="GO:0000160">
    <property type="term" value="P:phosphorelay signal transduction system"/>
    <property type="evidence" value="ECO:0007669"/>
    <property type="project" value="InterPro"/>
</dbReference>
<evidence type="ECO:0000259" key="3">
    <source>
        <dbReference type="PROSITE" id="PS50110"/>
    </source>
</evidence>
<keyword evidence="1 2" id="KW-0597">Phosphoprotein</keyword>
<reference evidence="4 5" key="1">
    <citation type="journal article" date="2015" name="Microbiome">
        <title>Genomic resolution of linkages in carbon, nitrogen, and sulfur cycling among widespread estuary sediment bacteria.</title>
        <authorList>
            <person name="Baker B.J."/>
            <person name="Lazar C.S."/>
            <person name="Teske A.P."/>
            <person name="Dick G.J."/>
        </authorList>
    </citation>
    <scope>NUCLEOTIDE SEQUENCE [LARGE SCALE GENOMIC DNA]</scope>
    <source>
        <strain evidence="4">DG_78</strain>
    </source>
</reference>
<evidence type="ECO:0000256" key="1">
    <source>
        <dbReference type="ARBA" id="ARBA00022553"/>
    </source>
</evidence>
<comment type="caution">
    <text evidence="4">The sequence shown here is derived from an EMBL/GenBank/DDBJ whole genome shotgun (WGS) entry which is preliminary data.</text>
</comment>